<dbReference type="Proteomes" id="UP001176891">
    <property type="component" value="Unassembled WGS sequence"/>
</dbReference>
<organism evidence="1 2">
    <name type="scientific">Flavivirga amylovorans</name>
    <dbReference type="NCBI Taxonomy" id="870486"/>
    <lineage>
        <taxon>Bacteria</taxon>
        <taxon>Pseudomonadati</taxon>
        <taxon>Bacteroidota</taxon>
        <taxon>Flavobacteriia</taxon>
        <taxon>Flavobacteriales</taxon>
        <taxon>Flavobacteriaceae</taxon>
        <taxon>Flavivirga</taxon>
    </lineage>
</organism>
<keyword evidence="2" id="KW-1185">Reference proteome</keyword>
<name>A0ABT8X6K4_9FLAO</name>
<gene>
    <name evidence="1" type="ORF">Q4Q39_17410</name>
</gene>
<comment type="caution">
    <text evidence="1">The sequence shown here is derived from an EMBL/GenBank/DDBJ whole genome shotgun (WGS) entry which is preliminary data.</text>
</comment>
<evidence type="ECO:0000313" key="1">
    <source>
        <dbReference type="EMBL" id="MDO5989185.1"/>
    </source>
</evidence>
<proteinExistence type="predicted"/>
<reference evidence="1" key="1">
    <citation type="submission" date="2023-07" db="EMBL/GenBank/DDBJ databases">
        <title>Two novel species in the genus Flavivirga.</title>
        <authorList>
            <person name="Kwon K."/>
        </authorList>
    </citation>
    <scope>NUCLEOTIDE SEQUENCE</scope>
    <source>
        <strain evidence="1">KACC 14157</strain>
    </source>
</reference>
<evidence type="ECO:0000313" key="2">
    <source>
        <dbReference type="Proteomes" id="UP001176891"/>
    </source>
</evidence>
<protein>
    <recommendedName>
        <fullName evidence="3">DNA-binding protein</fullName>
    </recommendedName>
</protein>
<accession>A0ABT8X6K4</accession>
<sequence>MEDEILNPKELMGLLKIKSSTSLIKYEKQGLITPYRPFGKKKYYLKSEVMNLFREEKRF</sequence>
<dbReference type="EMBL" id="JAUOEM010000006">
    <property type="protein sequence ID" value="MDO5989185.1"/>
    <property type="molecule type" value="Genomic_DNA"/>
</dbReference>
<dbReference type="RefSeq" id="WP_303283834.1">
    <property type="nucleotide sequence ID" value="NZ_BAABCZ010000012.1"/>
</dbReference>
<evidence type="ECO:0008006" key="3">
    <source>
        <dbReference type="Google" id="ProtNLM"/>
    </source>
</evidence>